<keyword evidence="1" id="KW-0732">Signal</keyword>
<feature type="signal peptide" evidence="1">
    <location>
        <begin position="1"/>
        <end position="17"/>
    </location>
</feature>
<sequence>MHPLFLSLLHLLPCVNLHRLYFSFYLLLHSGELAFSLISPIP</sequence>
<evidence type="ECO:0000256" key="1">
    <source>
        <dbReference type="SAM" id="SignalP"/>
    </source>
</evidence>
<dbReference type="AlphaFoldDB" id="A0A2P2K8I7"/>
<evidence type="ECO:0000313" key="2">
    <source>
        <dbReference type="EMBL" id="MBX02065.1"/>
    </source>
</evidence>
<reference evidence="2" key="1">
    <citation type="submission" date="2018-02" db="EMBL/GenBank/DDBJ databases">
        <title>Rhizophora mucronata_Transcriptome.</title>
        <authorList>
            <person name="Meera S.P."/>
            <person name="Sreeshan A."/>
            <person name="Augustine A."/>
        </authorList>
    </citation>
    <scope>NUCLEOTIDE SEQUENCE</scope>
    <source>
        <tissue evidence="2">Leaf</tissue>
    </source>
</reference>
<feature type="chain" id="PRO_5015190133" evidence="1">
    <location>
        <begin position="18"/>
        <end position="42"/>
    </location>
</feature>
<protein>
    <submittedName>
        <fullName evidence="2">Uncharacterized protein</fullName>
    </submittedName>
</protein>
<dbReference type="EMBL" id="GGEC01021581">
    <property type="protein sequence ID" value="MBX02065.1"/>
    <property type="molecule type" value="Transcribed_RNA"/>
</dbReference>
<organism evidence="2">
    <name type="scientific">Rhizophora mucronata</name>
    <name type="common">Asiatic mangrove</name>
    <dbReference type="NCBI Taxonomy" id="61149"/>
    <lineage>
        <taxon>Eukaryota</taxon>
        <taxon>Viridiplantae</taxon>
        <taxon>Streptophyta</taxon>
        <taxon>Embryophyta</taxon>
        <taxon>Tracheophyta</taxon>
        <taxon>Spermatophyta</taxon>
        <taxon>Magnoliopsida</taxon>
        <taxon>eudicotyledons</taxon>
        <taxon>Gunneridae</taxon>
        <taxon>Pentapetalae</taxon>
        <taxon>rosids</taxon>
        <taxon>fabids</taxon>
        <taxon>Malpighiales</taxon>
        <taxon>Rhizophoraceae</taxon>
        <taxon>Rhizophora</taxon>
    </lineage>
</organism>
<proteinExistence type="predicted"/>
<accession>A0A2P2K8I7</accession>
<name>A0A2P2K8I7_RHIMU</name>